<keyword evidence="1" id="KW-0812">Transmembrane</keyword>
<organism evidence="3 4">
    <name type="scientific">Claviceps humidiphila</name>
    <dbReference type="NCBI Taxonomy" id="1294629"/>
    <lineage>
        <taxon>Eukaryota</taxon>
        <taxon>Fungi</taxon>
        <taxon>Dikarya</taxon>
        <taxon>Ascomycota</taxon>
        <taxon>Pezizomycotina</taxon>
        <taxon>Sordariomycetes</taxon>
        <taxon>Hypocreomycetidae</taxon>
        <taxon>Hypocreales</taxon>
        <taxon>Clavicipitaceae</taxon>
        <taxon>Claviceps</taxon>
    </lineage>
</organism>
<evidence type="ECO:0000313" key="4">
    <source>
        <dbReference type="Proteomes" id="UP000732380"/>
    </source>
</evidence>
<keyword evidence="4" id="KW-1185">Reference proteome</keyword>
<feature type="signal peptide" evidence="2">
    <location>
        <begin position="1"/>
        <end position="22"/>
    </location>
</feature>
<proteinExistence type="predicted"/>
<keyword evidence="1" id="KW-1133">Transmembrane helix</keyword>
<dbReference type="EMBL" id="SRQM01000456">
    <property type="protein sequence ID" value="KAG6110047.1"/>
    <property type="molecule type" value="Genomic_DNA"/>
</dbReference>
<keyword evidence="2" id="KW-0732">Signal</keyword>
<reference evidence="3 4" key="1">
    <citation type="journal article" date="2020" name="bioRxiv">
        <title>Whole genome comparisons of ergot fungi reveals the divergence and evolution of species within the genus Claviceps are the result of varying mechanisms driving genome evolution and host range expansion.</title>
        <authorList>
            <person name="Wyka S.A."/>
            <person name="Mondo S.J."/>
            <person name="Liu M."/>
            <person name="Dettman J."/>
            <person name="Nalam V."/>
            <person name="Broders K.D."/>
        </authorList>
    </citation>
    <scope>NUCLEOTIDE SEQUENCE [LARGE SCALE GENOMIC DNA]</scope>
    <source>
        <strain evidence="3 4">LM576</strain>
    </source>
</reference>
<name>A0A9P7PXH1_9HYPO</name>
<evidence type="ECO:0000256" key="2">
    <source>
        <dbReference type="SAM" id="SignalP"/>
    </source>
</evidence>
<dbReference type="AlphaFoldDB" id="A0A9P7PXH1"/>
<comment type="caution">
    <text evidence="3">The sequence shown here is derived from an EMBL/GenBank/DDBJ whole genome shotgun (WGS) entry which is preliminary data.</text>
</comment>
<evidence type="ECO:0008006" key="5">
    <source>
        <dbReference type="Google" id="ProtNLM"/>
    </source>
</evidence>
<protein>
    <recommendedName>
        <fullName evidence="5">Vacuolar protein sorting-associated protein 62</fullName>
    </recommendedName>
</protein>
<dbReference type="PANTHER" id="PTHR48174">
    <property type="entry name" value="DUF946 FAMILY PROTEIN"/>
    <property type="match status" value="1"/>
</dbReference>
<gene>
    <name evidence="3" type="ORF">E4U13_005562</name>
</gene>
<evidence type="ECO:0000256" key="1">
    <source>
        <dbReference type="SAM" id="Phobius"/>
    </source>
</evidence>
<feature type="transmembrane region" description="Helical" evidence="1">
    <location>
        <begin position="337"/>
        <end position="358"/>
    </location>
</feature>
<keyword evidence="1" id="KW-0472">Membrane</keyword>
<sequence length="385" mass="43511">MTQRPSWRATLVSLLLVCAASAQNAAALEPVPDFVTKYAPLVWLHSLDPFRPSDLLTHVRHTTPTIDQVPVPNLPSLTLDNLALLNGLNGTVALTSKDDVTTLPSWLMGDVPDETGRTANATACVVILVDKGQHEVDAFYFYFYSEHNMVRFHQGKPTGIYYSQHEDGAAYSWADAKLSLQDERPLVFSAYGSHANYVSHGDHIHGKALIDFCDTGILWDPVLSAYFFQFDPQTSHLTRLVHGSPHDDVAPTANLTSFLYFTGLWGDAEYPKHHPLQKTIPFFGLKRFVSGPLGPLAKQLVRRGLFPDRRARKSWIQWAVGVFMTFYPCCVRGWRKWMSGMVLLVVGLGLMLVFWRAVRYHQRRRRRRRGYKKLGMMDIPLSDVA</sequence>
<feature type="chain" id="PRO_5040338029" description="Vacuolar protein sorting-associated protein 62" evidence="2">
    <location>
        <begin position="23"/>
        <end position="385"/>
    </location>
</feature>
<evidence type="ECO:0000313" key="3">
    <source>
        <dbReference type="EMBL" id="KAG6110047.1"/>
    </source>
</evidence>
<dbReference type="Proteomes" id="UP000732380">
    <property type="component" value="Unassembled WGS sequence"/>
</dbReference>
<accession>A0A9P7PXH1</accession>
<dbReference type="PANTHER" id="PTHR48174:SF5">
    <property type="entry name" value="VACUOLAR PROTEIN SORTING-ASSOCIATED PROTEIN 62"/>
    <property type="match status" value="1"/>
</dbReference>